<proteinExistence type="predicted"/>
<dbReference type="EMBL" id="CP016172">
    <property type="protein sequence ID" value="ANN79521.1"/>
    <property type="molecule type" value="Genomic_DNA"/>
</dbReference>
<dbReference type="RefSeq" id="WP_066662730.1">
    <property type="nucleotide sequence ID" value="NZ_CBCSCL010000042.1"/>
</dbReference>
<feature type="signal peptide" evidence="1">
    <location>
        <begin position="1"/>
        <end position="23"/>
    </location>
</feature>
<feature type="chain" id="PRO_5008259042" description="Membrane lipoprotein, cell wall extensin motif" evidence="1">
    <location>
        <begin position="24"/>
        <end position="103"/>
    </location>
</feature>
<dbReference type="STRING" id="463014.BAU07_22510"/>
<gene>
    <name evidence="2" type="ORF">BAU07_22510</name>
</gene>
<dbReference type="Proteomes" id="UP000091926">
    <property type="component" value="Chromosome"/>
</dbReference>
<protein>
    <recommendedName>
        <fullName evidence="4">Membrane lipoprotein, cell wall extensin motif</fullName>
    </recommendedName>
</protein>
<evidence type="ECO:0008006" key="4">
    <source>
        <dbReference type="Google" id="ProtNLM"/>
    </source>
</evidence>
<accession>A0A193GJD4</accession>
<name>A0A193GJD4_9BORD</name>
<reference evidence="2 3" key="1">
    <citation type="submission" date="2016-06" db="EMBL/GenBank/DDBJ databases">
        <title>Complete genome sequences of Bordetella bronchialis and Bordetella flabilis.</title>
        <authorList>
            <person name="LiPuma J.J."/>
            <person name="Spilker T."/>
        </authorList>
    </citation>
    <scope>NUCLEOTIDE SEQUENCE [LARGE SCALE GENOMIC DNA]</scope>
    <source>
        <strain evidence="2 3">AU10664</strain>
    </source>
</reference>
<sequence>MKKKALIVGCAVFGMLMHAGAMADPWKDESGKGGKHRGYYGGNAKEEYWDGNCKVERKWKGNGDYKEERKCKAPRYVEPVVVPAYPVYPAQPGIVIQGTAVIK</sequence>
<organism evidence="2 3">
    <name type="scientific">Bordetella flabilis</name>
    <dbReference type="NCBI Taxonomy" id="463014"/>
    <lineage>
        <taxon>Bacteria</taxon>
        <taxon>Pseudomonadati</taxon>
        <taxon>Pseudomonadota</taxon>
        <taxon>Betaproteobacteria</taxon>
        <taxon>Burkholderiales</taxon>
        <taxon>Alcaligenaceae</taxon>
        <taxon>Bordetella</taxon>
    </lineage>
</organism>
<evidence type="ECO:0000313" key="2">
    <source>
        <dbReference type="EMBL" id="ANN79521.1"/>
    </source>
</evidence>
<dbReference type="KEGG" id="bfz:BAU07_22510"/>
<dbReference type="AlphaFoldDB" id="A0A193GJD4"/>
<keyword evidence="1" id="KW-0732">Signal</keyword>
<keyword evidence="3" id="KW-1185">Reference proteome</keyword>
<evidence type="ECO:0000256" key="1">
    <source>
        <dbReference type="SAM" id="SignalP"/>
    </source>
</evidence>
<evidence type="ECO:0000313" key="3">
    <source>
        <dbReference type="Proteomes" id="UP000091926"/>
    </source>
</evidence>